<evidence type="ECO:0000256" key="1">
    <source>
        <dbReference type="SAM" id="Coils"/>
    </source>
</evidence>
<proteinExistence type="predicted"/>
<evidence type="ECO:0000313" key="5">
    <source>
        <dbReference type="Proteomes" id="UP000280344"/>
    </source>
</evidence>
<evidence type="ECO:0000313" key="4">
    <source>
        <dbReference type="EMBL" id="AZQ77783.1"/>
    </source>
</evidence>
<sequence length="273" mass="30439">MANQQTKAERREAAREKARKLQELEEKRAKRNKLITIIVSVVAIALVGVAIWSIVANGSDDEEDAMRQEYDPVAVQVEPVTIEGADVPTGFSVLGEDAEHSEDAQRVEIYFDYMCIHCNNLEQWNGGDLNEITAQGDAEIFYYPVAILNNDISAYGAATFQYIAENSPEHLMAYHKNLFDITDAYLYNREAVRPDWDSVKQAARDAGVPDDMVDSLESEVDLEWVNAANQQFSANGFTGTPTVLLNGEVNYEYAENDFPAMLGLAEPEADTEE</sequence>
<keyword evidence="5" id="KW-1185">Reference proteome</keyword>
<evidence type="ECO:0000259" key="3">
    <source>
        <dbReference type="Pfam" id="PF13462"/>
    </source>
</evidence>
<dbReference type="Proteomes" id="UP000280344">
    <property type="component" value="Chromosome"/>
</dbReference>
<name>A0A3Q9G827_9ACTO</name>
<feature type="coiled-coil region" evidence="1">
    <location>
        <begin position="3"/>
        <end position="34"/>
    </location>
</feature>
<dbReference type="SUPFAM" id="SSF52833">
    <property type="entry name" value="Thioredoxin-like"/>
    <property type="match status" value="1"/>
</dbReference>
<keyword evidence="1" id="KW-0175">Coiled coil</keyword>
<keyword evidence="2" id="KW-1133">Transmembrane helix</keyword>
<organism evidence="4 5">
    <name type="scientific">Flaviflexus ciconiae</name>
    <dbReference type="NCBI Taxonomy" id="2496867"/>
    <lineage>
        <taxon>Bacteria</taxon>
        <taxon>Bacillati</taxon>
        <taxon>Actinomycetota</taxon>
        <taxon>Actinomycetes</taxon>
        <taxon>Actinomycetales</taxon>
        <taxon>Actinomycetaceae</taxon>
        <taxon>Flaviflexus</taxon>
    </lineage>
</organism>
<dbReference type="EMBL" id="CP034593">
    <property type="protein sequence ID" value="AZQ77783.1"/>
    <property type="molecule type" value="Genomic_DNA"/>
</dbReference>
<dbReference type="AlphaFoldDB" id="A0A3Q9G827"/>
<keyword evidence="2" id="KW-0472">Membrane</keyword>
<dbReference type="OrthoDB" id="117402at2"/>
<feature type="transmembrane region" description="Helical" evidence="2">
    <location>
        <begin position="34"/>
        <end position="55"/>
    </location>
</feature>
<dbReference type="Gene3D" id="3.40.30.10">
    <property type="entry name" value="Glutaredoxin"/>
    <property type="match status" value="1"/>
</dbReference>
<feature type="domain" description="Thioredoxin-like fold" evidence="3">
    <location>
        <begin position="103"/>
        <end position="249"/>
    </location>
</feature>
<dbReference type="RefSeq" id="WP_126704586.1">
    <property type="nucleotide sequence ID" value="NZ_CP034593.1"/>
</dbReference>
<dbReference type="InterPro" id="IPR012336">
    <property type="entry name" value="Thioredoxin-like_fold"/>
</dbReference>
<dbReference type="Pfam" id="PF13462">
    <property type="entry name" value="Thioredoxin_4"/>
    <property type="match status" value="1"/>
</dbReference>
<keyword evidence="2" id="KW-0812">Transmembrane</keyword>
<evidence type="ECO:0000256" key="2">
    <source>
        <dbReference type="SAM" id="Phobius"/>
    </source>
</evidence>
<gene>
    <name evidence="4" type="ORF">EJ997_10965</name>
</gene>
<dbReference type="KEGG" id="flh:EJ997_10965"/>
<accession>A0A3Q9G827</accession>
<reference evidence="4 5" key="1">
    <citation type="submission" date="2018-12" db="EMBL/GenBank/DDBJ databases">
        <title>Complete genome sequence of Flaviflexus sp. H23T48.</title>
        <authorList>
            <person name="Bae J.-W."/>
            <person name="Lee J.-Y."/>
        </authorList>
    </citation>
    <scope>NUCLEOTIDE SEQUENCE [LARGE SCALE GENOMIC DNA]</scope>
    <source>
        <strain evidence="4 5">H23T48</strain>
    </source>
</reference>
<protein>
    <recommendedName>
        <fullName evidence="3">Thioredoxin-like fold domain-containing protein</fullName>
    </recommendedName>
</protein>
<dbReference type="InterPro" id="IPR036249">
    <property type="entry name" value="Thioredoxin-like_sf"/>
</dbReference>